<dbReference type="Gene3D" id="1.25.40.10">
    <property type="entry name" value="Tetratricopeptide repeat domain"/>
    <property type="match status" value="1"/>
</dbReference>
<name>A0A1G9A8S8_9ACTN</name>
<dbReference type="PANTHER" id="PTHR47691:SF3">
    <property type="entry name" value="HTH-TYPE TRANSCRIPTIONAL REGULATOR RV0890C-RELATED"/>
    <property type="match status" value="1"/>
</dbReference>
<dbReference type="STRING" id="417292.SAMN05421806_105398"/>
<dbReference type="InterPro" id="IPR011990">
    <property type="entry name" value="TPR-like_helical_dom_sf"/>
</dbReference>
<proteinExistence type="predicted"/>
<sequence length="717" mass="75005">MAYAGEGEGVLEAAVMGAVGVVVGGVAQGATGEVGKTLAISFGAWVRRVLGREVQAPATQAEQTALLRSLTAALSVRPELAAQLDQFRTGRAELSTARPGLPAPARHFEDRKAALKALDAESARPFDGTPRIAVVHGPEGMGTSELPRRWGAERRERYPDGLLYVDLRGRSPVRGLSAAAASAQLLAQLGLARDEMPAGAEGRCDLLRALLAEREALVVLDHAHSAPQVLPLITAAAGVFTVVVATHPPAGLDAVRIPVGPLPGRDARKLFEALVDEQAAARLGKELRRELERCGGSPFAVRALAARVSCGAPSSAEGDAVSAAAEAGHRLLGPDEARIHRLLALRPWPSFGATAAARAADLPEADAERALARLHALHLVEPAGPDRFRHRPAVRAHAARTVEPGEEGPALRRMVDGYTDFARAAAHAALPLSWRVPRPRAAGRTFPGEGAALEALAGELPNLVEAVYAAEDLGDVDAVVGLCRSFWPLQLKAGHHDTVLDALRTGVRVAGAQATGDTDAAGGRDLAALHLQLALSLTELRRWQEAEPEAEAAARAEREAGHVRGEASAVEFLGLLRLRQWRFAEALECFQSAGRVLDGIGPGDEGAADLPRARALLARHQGRALGGLGRHGEGAARLEQALAGSAALGDAYNEARARTDLAEILIASGDCAAALPHLDAALGTLRSEGATQHVQWLERLRARASAGEGDAGDAHGM</sequence>
<evidence type="ECO:0000313" key="1">
    <source>
        <dbReference type="EMBL" id="SDK23015.1"/>
    </source>
</evidence>
<dbReference type="InterPro" id="IPR027417">
    <property type="entry name" value="P-loop_NTPase"/>
</dbReference>
<gene>
    <name evidence="1" type="ORF">SAMN05421806_105398</name>
</gene>
<protein>
    <recommendedName>
        <fullName evidence="3">Tetratricopeptide repeat-containing protein</fullName>
    </recommendedName>
</protein>
<reference evidence="1 2" key="1">
    <citation type="submission" date="2016-10" db="EMBL/GenBank/DDBJ databases">
        <authorList>
            <person name="de Groot N.N."/>
        </authorList>
    </citation>
    <scope>NUCLEOTIDE SEQUENCE [LARGE SCALE GENOMIC DNA]</scope>
    <source>
        <strain evidence="1 2">CGMCC 4.5727</strain>
    </source>
</reference>
<dbReference type="SUPFAM" id="SSF52540">
    <property type="entry name" value="P-loop containing nucleoside triphosphate hydrolases"/>
    <property type="match status" value="1"/>
</dbReference>
<dbReference type="PANTHER" id="PTHR47691">
    <property type="entry name" value="REGULATOR-RELATED"/>
    <property type="match status" value="1"/>
</dbReference>
<keyword evidence="2" id="KW-1185">Reference proteome</keyword>
<dbReference type="EMBL" id="FNFF01000005">
    <property type="protein sequence ID" value="SDK23015.1"/>
    <property type="molecule type" value="Genomic_DNA"/>
</dbReference>
<dbReference type="AlphaFoldDB" id="A0A1G9A8S8"/>
<organism evidence="1 2">
    <name type="scientific">Streptomyces indicus</name>
    <dbReference type="NCBI Taxonomy" id="417292"/>
    <lineage>
        <taxon>Bacteria</taxon>
        <taxon>Bacillati</taxon>
        <taxon>Actinomycetota</taxon>
        <taxon>Actinomycetes</taxon>
        <taxon>Kitasatosporales</taxon>
        <taxon>Streptomycetaceae</taxon>
        <taxon>Streptomyces</taxon>
    </lineage>
</organism>
<dbReference type="Proteomes" id="UP000199155">
    <property type="component" value="Unassembled WGS sequence"/>
</dbReference>
<evidence type="ECO:0008006" key="3">
    <source>
        <dbReference type="Google" id="ProtNLM"/>
    </source>
</evidence>
<accession>A0A1G9A8S8</accession>
<dbReference type="SUPFAM" id="SSF48452">
    <property type="entry name" value="TPR-like"/>
    <property type="match status" value="1"/>
</dbReference>
<evidence type="ECO:0000313" key="2">
    <source>
        <dbReference type="Proteomes" id="UP000199155"/>
    </source>
</evidence>
<dbReference type="Gene3D" id="3.40.50.300">
    <property type="entry name" value="P-loop containing nucleotide triphosphate hydrolases"/>
    <property type="match status" value="1"/>
</dbReference>